<evidence type="ECO:0000313" key="3">
    <source>
        <dbReference type="EMBL" id="VTR94146.1"/>
    </source>
</evidence>
<organism evidence="3 4">
    <name type="scientific">Gemmata massiliana</name>
    <dbReference type="NCBI Taxonomy" id="1210884"/>
    <lineage>
        <taxon>Bacteria</taxon>
        <taxon>Pseudomonadati</taxon>
        <taxon>Planctomycetota</taxon>
        <taxon>Planctomycetia</taxon>
        <taxon>Gemmatales</taxon>
        <taxon>Gemmataceae</taxon>
        <taxon>Gemmata</taxon>
    </lineage>
</organism>
<name>A0A6P2D0N5_9BACT</name>
<reference evidence="3 4" key="1">
    <citation type="submission" date="2019-05" db="EMBL/GenBank/DDBJ databases">
        <authorList>
            <consortium name="Science for Life Laboratories"/>
        </authorList>
    </citation>
    <scope>NUCLEOTIDE SEQUENCE [LARGE SCALE GENOMIC DNA]</scope>
    <source>
        <strain evidence="3">Soil9</strain>
    </source>
</reference>
<dbReference type="KEGG" id="gms:SOIL9_35680"/>
<dbReference type="Pfam" id="PF13476">
    <property type="entry name" value="AAA_23"/>
    <property type="match status" value="1"/>
</dbReference>
<accession>A0A6P2D0N5</accession>
<feature type="region of interest" description="Disordered" evidence="1">
    <location>
        <begin position="85"/>
        <end position="168"/>
    </location>
</feature>
<dbReference type="InterPro" id="IPR038729">
    <property type="entry name" value="Rad50/SbcC_AAA"/>
</dbReference>
<dbReference type="InterPro" id="IPR027417">
    <property type="entry name" value="P-loop_NTPase"/>
</dbReference>
<feature type="compositionally biased region" description="Basic residues" evidence="1">
    <location>
        <begin position="150"/>
        <end position="161"/>
    </location>
</feature>
<dbReference type="REBASE" id="377596">
    <property type="entry name" value="M.Gma9DndDP"/>
</dbReference>
<sequence length="237" mass="25539">MFLRSIQLRDWKTYANGQFDFPVPTAKKNVILIGAKNGYGKTSLLEAIILGLYGRDGMHALARRLIGIGRRQVLRRVHGAGAPRSGAIAGTYLDRHHHRARRRDRAAQDRPPLALHRERKTPSDGRGSQPLHGQGRGAGQSAGASSLTGRARRLPQRHRPAVHPVPPDRILPGRWRASSAVRFGRRVVRVDEAGNVPFRASSSALGRGTSAVPPGPSAGGSKDQSSCGTSTIVYVPG</sequence>
<dbReference type="Proteomes" id="UP000464178">
    <property type="component" value="Chromosome"/>
</dbReference>
<dbReference type="EMBL" id="LR593886">
    <property type="protein sequence ID" value="VTR94146.1"/>
    <property type="molecule type" value="Genomic_DNA"/>
</dbReference>
<protein>
    <recommendedName>
        <fullName evidence="2">Rad50/SbcC-type AAA domain-containing protein</fullName>
    </recommendedName>
</protein>
<dbReference type="AlphaFoldDB" id="A0A6P2D0N5"/>
<evidence type="ECO:0000313" key="4">
    <source>
        <dbReference type="Proteomes" id="UP000464178"/>
    </source>
</evidence>
<feature type="domain" description="Rad50/SbcC-type AAA" evidence="2">
    <location>
        <begin position="5"/>
        <end position="55"/>
    </location>
</feature>
<dbReference type="Gene3D" id="3.40.50.300">
    <property type="entry name" value="P-loop containing nucleotide triphosphate hydrolases"/>
    <property type="match status" value="1"/>
</dbReference>
<dbReference type="SUPFAM" id="SSF52540">
    <property type="entry name" value="P-loop containing nucleoside triphosphate hydrolases"/>
    <property type="match status" value="1"/>
</dbReference>
<gene>
    <name evidence="3" type="ORF">SOIL9_35680</name>
</gene>
<proteinExistence type="predicted"/>
<dbReference type="GO" id="GO:0006302">
    <property type="term" value="P:double-strand break repair"/>
    <property type="evidence" value="ECO:0007669"/>
    <property type="project" value="InterPro"/>
</dbReference>
<evidence type="ECO:0000259" key="2">
    <source>
        <dbReference type="Pfam" id="PF13476"/>
    </source>
</evidence>
<keyword evidence="4" id="KW-1185">Reference proteome</keyword>
<feature type="compositionally biased region" description="Basic residues" evidence="1">
    <location>
        <begin position="95"/>
        <end position="104"/>
    </location>
</feature>
<feature type="region of interest" description="Disordered" evidence="1">
    <location>
        <begin position="199"/>
        <end position="230"/>
    </location>
</feature>
<dbReference type="GO" id="GO:0016887">
    <property type="term" value="F:ATP hydrolysis activity"/>
    <property type="evidence" value="ECO:0007669"/>
    <property type="project" value="InterPro"/>
</dbReference>
<evidence type="ECO:0000256" key="1">
    <source>
        <dbReference type="SAM" id="MobiDB-lite"/>
    </source>
</evidence>